<dbReference type="Pfam" id="PF03746">
    <property type="entry name" value="LamB_YcsF"/>
    <property type="match status" value="1"/>
</dbReference>
<reference evidence="1 2" key="1">
    <citation type="submission" date="2019-04" db="EMBL/GenBank/DDBJ databases">
        <title>Bacillus sediminilitoris sp. nov., isolated from a tidal flat sediment on the East China Sea.</title>
        <authorList>
            <person name="Wei Y."/>
            <person name="Mao H."/>
            <person name="Fang J."/>
        </authorList>
    </citation>
    <scope>NUCLEOTIDE SEQUENCE [LARGE SCALE GENOMIC DNA]</scope>
    <source>
        <strain evidence="1 2">DSL-17</strain>
    </source>
</reference>
<proteinExistence type="predicted"/>
<dbReference type="Gene3D" id="3.20.20.370">
    <property type="entry name" value="Glycoside hydrolase/deacetylase"/>
    <property type="match status" value="1"/>
</dbReference>
<dbReference type="OrthoDB" id="9773478at2"/>
<dbReference type="PANTHER" id="PTHR30292">
    <property type="entry name" value="UNCHARACTERIZED PROTEIN YBGL-RELATED"/>
    <property type="match status" value="1"/>
</dbReference>
<dbReference type="PANTHER" id="PTHR30292:SF0">
    <property type="entry name" value="5-OXOPROLINASE SUBUNIT A"/>
    <property type="match status" value="1"/>
</dbReference>
<dbReference type="InterPro" id="IPR011330">
    <property type="entry name" value="Glyco_hydro/deAcase_b/a-brl"/>
</dbReference>
<dbReference type="GO" id="GO:0005975">
    <property type="term" value="P:carbohydrate metabolic process"/>
    <property type="evidence" value="ECO:0007669"/>
    <property type="project" value="InterPro"/>
</dbReference>
<dbReference type="RefSeq" id="WP_136355562.1">
    <property type="nucleotide sequence ID" value="NZ_CP046266.1"/>
</dbReference>
<dbReference type="SUPFAM" id="SSF88713">
    <property type="entry name" value="Glycoside hydrolase/deacetylase"/>
    <property type="match status" value="1"/>
</dbReference>
<dbReference type="InterPro" id="IPR005501">
    <property type="entry name" value="LamB/YcsF/PxpA-like"/>
</dbReference>
<protein>
    <submittedName>
        <fullName evidence="1">Uncharacterized protein</fullName>
    </submittedName>
</protein>
<organism evidence="1 2">
    <name type="scientific">Metabacillus sediminilitoris</name>
    <dbReference type="NCBI Taxonomy" id="2567941"/>
    <lineage>
        <taxon>Bacteria</taxon>
        <taxon>Bacillati</taxon>
        <taxon>Bacillota</taxon>
        <taxon>Bacilli</taxon>
        <taxon>Bacillales</taxon>
        <taxon>Bacillaceae</taxon>
        <taxon>Metabacillus</taxon>
    </lineage>
</organism>
<gene>
    <name evidence="1" type="ORF">E6W99_15860</name>
</gene>
<comment type="caution">
    <text evidence="1">The sequence shown here is derived from an EMBL/GenBank/DDBJ whole genome shotgun (WGS) entry which is preliminary data.</text>
</comment>
<keyword evidence="2" id="KW-1185">Reference proteome</keyword>
<name>A0A4S4BZK0_9BACI</name>
<dbReference type="EMBL" id="SSNT01000011">
    <property type="protein sequence ID" value="THF78638.1"/>
    <property type="molecule type" value="Genomic_DNA"/>
</dbReference>
<accession>A0A4S4BZK0</accession>
<evidence type="ECO:0000313" key="1">
    <source>
        <dbReference type="EMBL" id="THF78638.1"/>
    </source>
</evidence>
<dbReference type="Proteomes" id="UP000310334">
    <property type="component" value="Unassembled WGS sequence"/>
</dbReference>
<evidence type="ECO:0000313" key="2">
    <source>
        <dbReference type="Proteomes" id="UP000310334"/>
    </source>
</evidence>
<sequence length="88" mass="9989">MIPELILYGLSESEIVITEKKVDLKTANEVFADQTYHEDGSLTPCIRKDALVSNEQTAIMQVIEIVKEQKVVTTSGIEIPIKADQWRW</sequence>
<dbReference type="AlphaFoldDB" id="A0A4S4BZK0"/>